<gene>
    <name evidence="1" type="ORF">NL394_22265</name>
</gene>
<dbReference type="AlphaFoldDB" id="A0AAX3EP96"/>
<evidence type="ECO:0000313" key="1">
    <source>
        <dbReference type="EMBL" id="UYV99965.1"/>
    </source>
</evidence>
<accession>A0AAX3EP96</accession>
<keyword evidence="2" id="KW-1185">Reference proteome</keyword>
<name>A0AAX3EP96_PAEUR</name>
<proteinExistence type="predicted"/>
<evidence type="ECO:0000313" key="2">
    <source>
        <dbReference type="Proteomes" id="UP001163293"/>
    </source>
</evidence>
<dbReference type="Proteomes" id="UP001163293">
    <property type="component" value="Plasmid unnamed1"/>
</dbReference>
<dbReference type="RefSeq" id="WP_264398850.1">
    <property type="nucleotide sequence ID" value="NZ_CP101181.1"/>
</dbReference>
<reference evidence="1" key="1">
    <citation type="submission" date="2022-07" db="EMBL/GenBank/DDBJ databases">
        <authorList>
            <person name="Wu T."/>
        </authorList>
    </citation>
    <scope>NUCLEOTIDE SEQUENCE</scope>
    <source>
        <strain evidence="1">SD-1</strain>
        <plasmid evidence="1">unnamed1</plasmid>
    </source>
</reference>
<keyword evidence="1" id="KW-0614">Plasmid</keyword>
<sequence>MDALWQCGADAIAVIEWNEESTTEWIADAKPVQLFRDESVEPDTVAAGGEAHAQLPNGVEGILEHIADMAAGYSAGLKWNEEDKLKADMMNNPGRWEPITVEQVRRKCRDLRMRPKDVDTVAGFLQRRKEGRRFNVTSSYRDFKFNSETTK</sequence>
<organism evidence="1 2">
    <name type="scientific">Paenarthrobacter ureafaciens</name>
    <dbReference type="NCBI Taxonomy" id="37931"/>
    <lineage>
        <taxon>Bacteria</taxon>
        <taxon>Bacillati</taxon>
        <taxon>Actinomycetota</taxon>
        <taxon>Actinomycetes</taxon>
        <taxon>Micrococcales</taxon>
        <taxon>Micrococcaceae</taxon>
        <taxon>Paenarthrobacter</taxon>
    </lineage>
</organism>
<dbReference type="EMBL" id="CP101186">
    <property type="protein sequence ID" value="UYV99965.1"/>
    <property type="molecule type" value="Genomic_DNA"/>
</dbReference>
<protein>
    <submittedName>
        <fullName evidence="1">Uncharacterized protein</fullName>
    </submittedName>
</protein>
<geneLocation type="plasmid" evidence="1 2">
    <name>unnamed1</name>
</geneLocation>